<dbReference type="OrthoDB" id="10063284at2759"/>
<sequence>MIVPSNTRRLYLHRKITQLVTGRRKEVEENRQYVMILIETLHYCAQQGVALRGHREVDTEDTDINLGNFLSLINLQSGHIELLKKCLTSGPRNASLLGNHYQNNILSILAEGVLNYIKEDLRAAKYFTLIVDETKDISKKEQLTLILRYVLKGVVPEHFI</sequence>
<accession>A0A1X7UXG9</accession>
<dbReference type="Pfam" id="PF14291">
    <property type="entry name" value="DUF4371"/>
    <property type="match status" value="1"/>
</dbReference>
<feature type="domain" description="DUF4371" evidence="1">
    <location>
        <begin position="31"/>
        <end position="160"/>
    </location>
</feature>
<protein>
    <recommendedName>
        <fullName evidence="1">DUF4371 domain-containing protein</fullName>
    </recommendedName>
</protein>
<dbReference type="AlphaFoldDB" id="A0A1X7UXG9"/>
<dbReference type="OMA" id="NHYQNNI"/>
<dbReference type="STRING" id="400682.A0A1X7UXG9"/>
<dbReference type="InParanoid" id="A0A1X7UXG9"/>
<proteinExistence type="predicted"/>
<dbReference type="PANTHER" id="PTHR45749">
    <property type="match status" value="1"/>
</dbReference>
<evidence type="ECO:0000259" key="1">
    <source>
        <dbReference type="Pfam" id="PF14291"/>
    </source>
</evidence>
<name>A0A1X7UXG9_AMPQE</name>
<reference evidence="2" key="1">
    <citation type="submission" date="2017-05" db="UniProtKB">
        <authorList>
            <consortium name="EnsemblMetazoa"/>
        </authorList>
    </citation>
    <scope>IDENTIFICATION</scope>
</reference>
<evidence type="ECO:0000313" key="2">
    <source>
        <dbReference type="EnsemblMetazoa" id="Aqu2.1.32062_001"/>
    </source>
</evidence>
<dbReference type="InterPro" id="IPR025398">
    <property type="entry name" value="DUF4371"/>
</dbReference>
<dbReference type="EnsemblMetazoa" id="Aqu2.1.32062_001">
    <property type="protein sequence ID" value="Aqu2.1.32062_001"/>
    <property type="gene ID" value="Aqu2.1.32062"/>
</dbReference>
<organism evidence="2">
    <name type="scientific">Amphimedon queenslandica</name>
    <name type="common">Sponge</name>
    <dbReference type="NCBI Taxonomy" id="400682"/>
    <lineage>
        <taxon>Eukaryota</taxon>
        <taxon>Metazoa</taxon>
        <taxon>Porifera</taxon>
        <taxon>Demospongiae</taxon>
        <taxon>Heteroscleromorpha</taxon>
        <taxon>Haplosclerida</taxon>
        <taxon>Niphatidae</taxon>
        <taxon>Amphimedon</taxon>
    </lineage>
</organism>
<dbReference type="PANTHER" id="PTHR45749:SF37">
    <property type="entry name" value="OS05G0311600 PROTEIN"/>
    <property type="match status" value="1"/>
</dbReference>